<evidence type="ECO:0000313" key="1">
    <source>
        <dbReference type="EMBL" id="JAP18920.1"/>
    </source>
</evidence>
<proteinExistence type="predicted"/>
<dbReference type="AlphaFoldDB" id="A0A0V0HFJ1"/>
<sequence length="79" mass="9391">MMKNKVQRLYFNILLLINENRVEKENHLSTRNQTGILLKLKKKYPQSSSIKASNTRYICELRTQQPQLDSEITFTTNFE</sequence>
<protein>
    <submittedName>
        <fullName evidence="1">Putative ovule protein</fullName>
    </submittedName>
</protein>
<dbReference type="EMBL" id="GEDG01020689">
    <property type="protein sequence ID" value="JAP18920.1"/>
    <property type="molecule type" value="Transcribed_RNA"/>
</dbReference>
<reference evidence="1" key="1">
    <citation type="submission" date="2015-12" db="EMBL/GenBank/DDBJ databases">
        <title>Gene expression during late stages of embryo sac development: a critical building block for successful pollen-pistil interactions.</title>
        <authorList>
            <person name="Liu Y."/>
            <person name="Joly V."/>
            <person name="Sabar M."/>
            <person name="Matton D.P."/>
        </authorList>
    </citation>
    <scope>NUCLEOTIDE SEQUENCE</scope>
</reference>
<name>A0A0V0HFJ1_SOLCH</name>
<organism evidence="1">
    <name type="scientific">Solanum chacoense</name>
    <name type="common">Chaco potato</name>
    <dbReference type="NCBI Taxonomy" id="4108"/>
    <lineage>
        <taxon>Eukaryota</taxon>
        <taxon>Viridiplantae</taxon>
        <taxon>Streptophyta</taxon>
        <taxon>Embryophyta</taxon>
        <taxon>Tracheophyta</taxon>
        <taxon>Spermatophyta</taxon>
        <taxon>Magnoliopsida</taxon>
        <taxon>eudicotyledons</taxon>
        <taxon>Gunneridae</taxon>
        <taxon>Pentapetalae</taxon>
        <taxon>asterids</taxon>
        <taxon>lamiids</taxon>
        <taxon>Solanales</taxon>
        <taxon>Solanaceae</taxon>
        <taxon>Solanoideae</taxon>
        <taxon>Solaneae</taxon>
        <taxon>Solanum</taxon>
    </lineage>
</organism>
<accession>A0A0V0HFJ1</accession>